<dbReference type="InterPro" id="IPR013154">
    <property type="entry name" value="ADH-like_N"/>
</dbReference>
<dbReference type="SMART" id="SM00829">
    <property type="entry name" value="PKS_ER"/>
    <property type="match status" value="1"/>
</dbReference>
<dbReference type="Gene3D" id="3.90.180.10">
    <property type="entry name" value="Medium-chain alcohol dehydrogenases, catalytic domain"/>
    <property type="match status" value="1"/>
</dbReference>
<keyword evidence="1" id="KW-0521">NADP</keyword>
<dbReference type="Pfam" id="PF13602">
    <property type="entry name" value="ADH_zinc_N_2"/>
    <property type="match status" value="1"/>
</dbReference>
<sequence length="321" mass="33489">MRVVQVAEFGGPEVLRIAIVPEVAPAPGQVVVDVEAAGVLSIDTVIRSGQGGEIFQVQPPYVPGVGAAGQVSAVGEGIDREWVGRRVLADVENGAYAERVTTELENLIPIPDGLETRDAVALLHDGAGALSVFDRVDVQPGATVLVQPAAGGLGSGLVQLASAAGARVIGAARGSHKLKVVEELGADLVVDYTMPDWIDQVGSVNVVFDGVGGDLGRTVFARVARGGTYSNYGFAGGGFTEIDRDQAARRGVTVIGMEQLVEGQPHRQKWARRVLEEAAAGRIRPVIGQTYPLERAADAHTALENRDTIGKTLLLVRPGGS</sequence>
<feature type="domain" description="Enoyl reductase (ER)" evidence="3">
    <location>
        <begin position="10"/>
        <end position="314"/>
    </location>
</feature>
<evidence type="ECO:0000259" key="3">
    <source>
        <dbReference type="SMART" id="SM00829"/>
    </source>
</evidence>
<evidence type="ECO:0000256" key="2">
    <source>
        <dbReference type="ARBA" id="ARBA00023002"/>
    </source>
</evidence>
<protein>
    <submittedName>
        <fullName evidence="4">Zinc-binding dehydrogenase</fullName>
    </submittedName>
</protein>
<dbReference type="InterPro" id="IPR020843">
    <property type="entry name" value="ER"/>
</dbReference>
<name>A0ABZ1ECS3_9ACTN</name>
<evidence type="ECO:0000313" key="4">
    <source>
        <dbReference type="EMBL" id="WSA32635.1"/>
    </source>
</evidence>
<organism evidence="4 5">
    <name type="scientific">Micromonospora peucetia</name>
    <dbReference type="NCBI Taxonomy" id="47871"/>
    <lineage>
        <taxon>Bacteria</taxon>
        <taxon>Bacillati</taxon>
        <taxon>Actinomycetota</taxon>
        <taxon>Actinomycetes</taxon>
        <taxon>Micromonosporales</taxon>
        <taxon>Micromonosporaceae</taxon>
        <taxon>Micromonospora</taxon>
    </lineage>
</organism>
<dbReference type="RefSeq" id="WP_326564223.1">
    <property type="nucleotide sequence ID" value="NZ_CP109071.1"/>
</dbReference>
<reference evidence="4 5" key="1">
    <citation type="submission" date="2022-10" db="EMBL/GenBank/DDBJ databases">
        <title>The complete genomes of actinobacterial strains from the NBC collection.</title>
        <authorList>
            <person name="Joergensen T.S."/>
            <person name="Alvarez Arevalo M."/>
            <person name="Sterndorff E.B."/>
            <person name="Faurdal D."/>
            <person name="Vuksanovic O."/>
            <person name="Mourched A.-S."/>
            <person name="Charusanti P."/>
            <person name="Shaw S."/>
            <person name="Blin K."/>
            <person name="Weber T."/>
        </authorList>
    </citation>
    <scope>NUCLEOTIDE SEQUENCE [LARGE SCALE GENOMIC DNA]</scope>
    <source>
        <strain evidence="4 5">NBC 01809</strain>
    </source>
</reference>
<dbReference type="EMBL" id="CP109071">
    <property type="protein sequence ID" value="WSA32635.1"/>
    <property type="molecule type" value="Genomic_DNA"/>
</dbReference>
<keyword evidence="2" id="KW-0560">Oxidoreductase</keyword>
<evidence type="ECO:0000256" key="1">
    <source>
        <dbReference type="ARBA" id="ARBA00022857"/>
    </source>
</evidence>
<dbReference type="Gene3D" id="3.40.50.720">
    <property type="entry name" value="NAD(P)-binding Rossmann-like Domain"/>
    <property type="match status" value="1"/>
</dbReference>
<dbReference type="SUPFAM" id="SSF50129">
    <property type="entry name" value="GroES-like"/>
    <property type="match status" value="1"/>
</dbReference>
<gene>
    <name evidence="4" type="ORF">OIE14_00625</name>
</gene>
<dbReference type="InterPro" id="IPR036291">
    <property type="entry name" value="NAD(P)-bd_dom_sf"/>
</dbReference>
<dbReference type="CDD" id="cd08244">
    <property type="entry name" value="MDR_enoyl_red"/>
    <property type="match status" value="1"/>
</dbReference>
<dbReference type="SUPFAM" id="SSF51735">
    <property type="entry name" value="NAD(P)-binding Rossmann-fold domains"/>
    <property type="match status" value="1"/>
</dbReference>
<dbReference type="Proteomes" id="UP001334804">
    <property type="component" value="Chromosome"/>
</dbReference>
<proteinExistence type="predicted"/>
<accession>A0ABZ1ECS3</accession>
<keyword evidence="5" id="KW-1185">Reference proteome</keyword>
<dbReference type="InterPro" id="IPR011032">
    <property type="entry name" value="GroES-like_sf"/>
</dbReference>
<evidence type="ECO:0000313" key="5">
    <source>
        <dbReference type="Proteomes" id="UP001334804"/>
    </source>
</evidence>
<dbReference type="PANTHER" id="PTHR48106:SF18">
    <property type="entry name" value="QUINONE OXIDOREDUCTASE PIG3"/>
    <property type="match status" value="1"/>
</dbReference>
<dbReference type="Pfam" id="PF08240">
    <property type="entry name" value="ADH_N"/>
    <property type="match status" value="1"/>
</dbReference>
<dbReference type="PANTHER" id="PTHR48106">
    <property type="entry name" value="QUINONE OXIDOREDUCTASE PIG3-RELATED"/>
    <property type="match status" value="1"/>
</dbReference>